<proteinExistence type="predicted"/>
<evidence type="ECO:0000313" key="1">
    <source>
        <dbReference type="EMBL" id="AKH45789.1"/>
    </source>
</evidence>
<reference evidence="1" key="2">
    <citation type="submission" date="2015-03" db="EMBL/GenBank/DDBJ databases">
        <authorList>
            <person name="Chow C.-E.T."/>
            <person name="Winget D.M."/>
            <person name="White R.A.III."/>
            <person name="Hallam S.J."/>
            <person name="Suttle C.A."/>
        </authorList>
    </citation>
    <scope>NUCLEOTIDE SEQUENCE</scope>
    <source>
        <strain evidence="1">Anoxic3_1</strain>
    </source>
</reference>
<organism evidence="1">
    <name type="scientific">uncultured marine virus</name>
    <dbReference type="NCBI Taxonomy" id="186617"/>
    <lineage>
        <taxon>Viruses</taxon>
        <taxon>environmental samples</taxon>
    </lineage>
</organism>
<name>A0A0F7KZT7_9VIRU</name>
<protein>
    <submittedName>
        <fullName evidence="1">Uncharacterized protein</fullName>
    </submittedName>
</protein>
<reference evidence="1" key="1">
    <citation type="journal article" date="2015" name="Front. Microbiol.">
        <title>Combining genomic sequencing methods to explore viral diversity and reveal potential virus-host interactions.</title>
        <authorList>
            <person name="Chow C.E."/>
            <person name="Winget D.M."/>
            <person name="White R.A.III."/>
            <person name="Hallam S.J."/>
            <person name="Suttle C.A."/>
        </authorList>
    </citation>
    <scope>NUCLEOTIDE SEQUENCE</scope>
    <source>
        <strain evidence="1">Anoxic3_1</strain>
    </source>
</reference>
<sequence>MRLLLRLNTATSQGGIAATARRLGFPSQMPSSQPRKRPRITRALSALQRNRLAALTARTTA</sequence>
<accession>A0A0F7KZT7</accession>
<dbReference type="EMBL" id="KR029577">
    <property type="protein sequence ID" value="AKH45789.1"/>
    <property type="molecule type" value="Genomic_DNA"/>
</dbReference>